<evidence type="ECO:0000313" key="1">
    <source>
        <dbReference type="EMBL" id="KAH1180543.1"/>
    </source>
</evidence>
<gene>
    <name evidence="1" type="ORF">KIL84_009379</name>
</gene>
<dbReference type="EMBL" id="JAHDVG010000470">
    <property type="protein sequence ID" value="KAH1180543.1"/>
    <property type="molecule type" value="Genomic_DNA"/>
</dbReference>
<accession>A0A9D3XIJ8</accession>
<proteinExistence type="predicted"/>
<reference evidence="1" key="1">
    <citation type="submission" date="2021-09" db="EMBL/GenBank/DDBJ databases">
        <title>The genome of Mauremys mutica provides insights into the evolution of semi-aquatic lifestyle.</title>
        <authorList>
            <person name="Gong S."/>
            <person name="Gao Y."/>
        </authorList>
    </citation>
    <scope>NUCLEOTIDE SEQUENCE</scope>
    <source>
        <strain evidence="1">MM-2020</strain>
        <tissue evidence="1">Muscle</tissue>
    </source>
</reference>
<protein>
    <submittedName>
        <fullName evidence="1">Uncharacterized protein</fullName>
    </submittedName>
</protein>
<evidence type="ECO:0000313" key="2">
    <source>
        <dbReference type="Proteomes" id="UP000827986"/>
    </source>
</evidence>
<keyword evidence="2" id="KW-1185">Reference proteome</keyword>
<name>A0A9D3XIJ8_9SAUR</name>
<dbReference type="AlphaFoldDB" id="A0A9D3XIJ8"/>
<comment type="caution">
    <text evidence="1">The sequence shown here is derived from an EMBL/GenBank/DDBJ whole genome shotgun (WGS) entry which is preliminary data.</text>
</comment>
<sequence length="103" mass="11325">MDCREQFSIVNLPNCSYNNANNGGCSAWQSLKAKLLLKLPCNETLVGKARDSPVGIASKVQSTLLTGVSHQDLHLLQFKSHTLITLQTHMKIGKKQPQCSEMS</sequence>
<organism evidence="1 2">
    <name type="scientific">Mauremys mutica</name>
    <name type="common">yellowpond turtle</name>
    <dbReference type="NCBI Taxonomy" id="74926"/>
    <lineage>
        <taxon>Eukaryota</taxon>
        <taxon>Metazoa</taxon>
        <taxon>Chordata</taxon>
        <taxon>Craniata</taxon>
        <taxon>Vertebrata</taxon>
        <taxon>Euteleostomi</taxon>
        <taxon>Archelosauria</taxon>
        <taxon>Testudinata</taxon>
        <taxon>Testudines</taxon>
        <taxon>Cryptodira</taxon>
        <taxon>Durocryptodira</taxon>
        <taxon>Testudinoidea</taxon>
        <taxon>Geoemydidae</taxon>
        <taxon>Geoemydinae</taxon>
        <taxon>Mauremys</taxon>
    </lineage>
</organism>
<dbReference type="Proteomes" id="UP000827986">
    <property type="component" value="Unassembled WGS sequence"/>
</dbReference>